<feature type="region of interest" description="Disordered" evidence="1">
    <location>
        <begin position="24"/>
        <end position="43"/>
    </location>
</feature>
<evidence type="ECO:0000313" key="2">
    <source>
        <dbReference type="EMBL" id="KAL0631149.1"/>
    </source>
</evidence>
<name>A0ABR3G5D1_9PEZI</name>
<protein>
    <submittedName>
        <fullName evidence="2">Uncharacterized protein</fullName>
    </submittedName>
</protein>
<gene>
    <name evidence="2" type="ORF">Q9L58_009992</name>
</gene>
<dbReference type="EMBL" id="JBBBZM010000291">
    <property type="protein sequence ID" value="KAL0631149.1"/>
    <property type="molecule type" value="Genomic_DNA"/>
</dbReference>
<organism evidence="2 3">
    <name type="scientific">Discina gigas</name>
    <dbReference type="NCBI Taxonomy" id="1032678"/>
    <lineage>
        <taxon>Eukaryota</taxon>
        <taxon>Fungi</taxon>
        <taxon>Dikarya</taxon>
        <taxon>Ascomycota</taxon>
        <taxon>Pezizomycotina</taxon>
        <taxon>Pezizomycetes</taxon>
        <taxon>Pezizales</taxon>
        <taxon>Discinaceae</taxon>
        <taxon>Discina</taxon>
    </lineage>
</organism>
<accession>A0ABR3G5D1</accession>
<reference evidence="2 3" key="1">
    <citation type="submission" date="2024-02" db="EMBL/GenBank/DDBJ databases">
        <title>Discinaceae phylogenomics.</title>
        <authorList>
            <person name="Dirks A.C."/>
            <person name="James T.Y."/>
        </authorList>
    </citation>
    <scope>NUCLEOTIDE SEQUENCE [LARGE SCALE GENOMIC DNA]</scope>
    <source>
        <strain evidence="2 3">ACD0624</strain>
    </source>
</reference>
<keyword evidence="3" id="KW-1185">Reference proteome</keyword>
<evidence type="ECO:0000256" key="1">
    <source>
        <dbReference type="SAM" id="MobiDB-lite"/>
    </source>
</evidence>
<dbReference type="Proteomes" id="UP001447188">
    <property type="component" value="Unassembled WGS sequence"/>
</dbReference>
<proteinExistence type="predicted"/>
<evidence type="ECO:0000313" key="3">
    <source>
        <dbReference type="Proteomes" id="UP001447188"/>
    </source>
</evidence>
<comment type="caution">
    <text evidence="2">The sequence shown here is derived from an EMBL/GenBank/DDBJ whole genome shotgun (WGS) entry which is preliminary data.</text>
</comment>
<feature type="compositionally biased region" description="Low complexity" evidence="1">
    <location>
        <begin position="32"/>
        <end position="42"/>
    </location>
</feature>
<sequence length="210" mass="23749">MPPRPIKSQRLIIQKRLTRRRFARASYHKGPSSSTSSSSTSSPHAIIMEGVSTAPEVPRVVSENGPVVGVGRTPGYKYPTPSLDYLADTKQSVIYKSVGMDRGRKNLLINSLHPPPPGVDGNAKLIDGEVVRVVHRKVLSQNASWREIEDGLKEKAVVTLLEEEEKGEEELVSWLRGFEGNWILHYMFRRRHTTYLDGLRRLEKKKRIRG</sequence>